<proteinExistence type="predicted"/>
<evidence type="ECO:0000256" key="3">
    <source>
        <dbReference type="SAM" id="SignalP"/>
    </source>
</evidence>
<dbReference type="InterPro" id="IPR044048">
    <property type="entry name" value="Big_12"/>
</dbReference>
<dbReference type="InterPro" id="IPR006558">
    <property type="entry name" value="LamG-like"/>
</dbReference>
<dbReference type="SUPFAM" id="SSF49899">
    <property type="entry name" value="Concanavalin A-like lectins/glucanases"/>
    <property type="match status" value="1"/>
</dbReference>
<dbReference type="PANTHER" id="PTHR34677">
    <property type="match status" value="1"/>
</dbReference>
<dbReference type="PANTHER" id="PTHR34677:SF3">
    <property type="entry name" value="BACTERIAL IG-LIKE DOMAIN-CONTAINING PROTEIN"/>
    <property type="match status" value="1"/>
</dbReference>
<dbReference type="InterPro" id="IPR003961">
    <property type="entry name" value="FN3_dom"/>
</dbReference>
<dbReference type="GO" id="GO:0004553">
    <property type="term" value="F:hydrolase activity, hydrolyzing O-glycosyl compounds"/>
    <property type="evidence" value="ECO:0007669"/>
    <property type="project" value="UniProtKB-ARBA"/>
</dbReference>
<dbReference type="InterPro" id="IPR013320">
    <property type="entry name" value="ConA-like_dom_sf"/>
</dbReference>
<dbReference type="SMART" id="SM00560">
    <property type="entry name" value="LamGL"/>
    <property type="match status" value="1"/>
</dbReference>
<organism evidence="5 6">
    <name type="scientific">Hymenobacter sediminicola</name>
    <dbReference type="NCBI Taxonomy" id="2761579"/>
    <lineage>
        <taxon>Bacteria</taxon>
        <taxon>Pseudomonadati</taxon>
        <taxon>Bacteroidota</taxon>
        <taxon>Cytophagia</taxon>
        <taxon>Cytophagales</taxon>
        <taxon>Hymenobacteraceae</taxon>
        <taxon>Hymenobacter</taxon>
    </lineage>
</organism>
<keyword evidence="2" id="KW-1015">Disulfide bond</keyword>
<feature type="domain" description="Fibronectin type-III" evidence="4">
    <location>
        <begin position="604"/>
        <end position="702"/>
    </location>
</feature>
<dbReference type="PROSITE" id="PS50853">
    <property type="entry name" value="FN3"/>
    <property type="match status" value="1"/>
</dbReference>
<feature type="chain" id="PRO_5028993911" evidence="3">
    <location>
        <begin position="23"/>
        <end position="2188"/>
    </location>
</feature>
<evidence type="ECO:0000313" key="5">
    <source>
        <dbReference type="EMBL" id="QNH63077.1"/>
    </source>
</evidence>
<dbReference type="InterPro" id="IPR044016">
    <property type="entry name" value="Big_13"/>
</dbReference>
<gene>
    <name evidence="5" type="ORF">H4317_04515</name>
</gene>
<dbReference type="GO" id="GO:0005975">
    <property type="term" value="P:carbohydrate metabolic process"/>
    <property type="evidence" value="ECO:0007669"/>
    <property type="project" value="UniProtKB-ARBA"/>
</dbReference>
<dbReference type="SUPFAM" id="SSF49265">
    <property type="entry name" value="Fibronectin type III"/>
    <property type="match status" value="1"/>
</dbReference>
<dbReference type="InterPro" id="IPR026444">
    <property type="entry name" value="Secre_tail"/>
</dbReference>
<evidence type="ECO:0000256" key="1">
    <source>
        <dbReference type="ARBA" id="ARBA00022729"/>
    </source>
</evidence>
<keyword evidence="1 3" id="KW-0732">Signal</keyword>
<dbReference type="Pfam" id="PF13385">
    <property type="entry name" value="Laminin_G_3"/>
    <property type="match status" value="1"/>
</dbReference>
<dbReference type="EMBL" id="CP060202">
    <property type="protein sequence ID" value="QNH63077.1"/>
    <property type="molecule type" value="Genomic_DNA"/>
</dbReference>
<sequence>MKTLLRYLLLLPLLLSAWRGQAQTYVELQKESFEVLITDASSQVDVANTLQLTTATSGNNDSYYRRTSNATIATDAPGFSGSSSAPVVLPSGGALDGSFYWAGEAVKGTGGTPSTAVRNGGKVTLKPVNIAGYASLQVKLAIMLGRSTRAYDRMEQDDTLRVQVRYNGAGAWETVGQLMGDNSASAGAGNWRIDSNFNNQSADDVALGSQVVTANPMVDFTFSVNGTGSTMQTRVVVATQGASEEFAFDNIRVMGVLSNNLTPSLTIDPTALTYTEGDPATVVAPTLTVSDGNDANLISAQVSISQNFDTSEDRLLFTNQNGIAGLYNTGTGVLSLSGSSSKANYEAALRSVRYQNIDVLDPLGLARKVRFTVTDPAGATSTGVERTINVVPTLALVGMPYLEDLTTDGEGNRYTSTYFTQTQSGTSAAFTRTSTNPNTQNTPAAQQTTFGNISNSWYWYSNVTGNNSFRQPFYIGSFQTQPINTAGYANLSFNLRLGARAGAFDVSDYIKIYYRSNEGAWVLLGQFRGSSSADADMKQDLNVASIGATPTGPSLTPSLASFPFGLPASVNGTKLDFKIETYSNVADEQIAFDLLQLTGTLVVAPTVATAAATTITGTSALLGGNVTADGGATVSERGVVYSTTNTTPTTSNTKVQIGSGTGTFSQALTGLTPGTTYYVRAYAINTAGTGYGTVQPFTTTPNAPVVVSPPNGSTTNANTPTYLGTATANSTVTVYVRPSGGSFASIGTTTTSASGSWTLTQPTALPDGSTAVYATATIGTSAVSANSNTNTFTIDTTVPTATIVRQTPSATTTNATSLVFRVTFNESVFGVSASSFVLNTTGTTGTIASATVVTGSTVYDVTVNTVSGNGTLGLNLKGSGSGVADNAGNVPAGVTGPVYTIDQTVPTVAISSSAGATGSTTTTSPIPFTVTFSENVTGFVAGDITVTNGSITGGVVNGVSPGTTYTFTVTPNTPGTASTVTVPAAVAQDAAGNANTAAPSSFSITYNLPNATVTSVTRLTPSPTATASVQYQVVFSASVTGFSAANLTVTPTGTLSGLSVIGVSGAGTTYTVVLGTGTGEGTLRLNVQNSTGISPTVTNVPYTSGETYSIVKSFPVAPLLTVRGAGSASGNYTDVTAFVDLLQVVQNGTNTTVANGLQNGSFESNNVLAAAGSFLYAPSAVASAWTLGTQTGVSRNGTTNFSSTAADGTAVAFLQNGGPNSSVAQNLAVPTGSYQVTFGTRQRSNNGPSDQVLNVFLNDGANNVFIGTIQPTSYSTYQYFTSAAFSVTAPPLTAIVSTTSASPTSTSPIPFSVSFSQSVGTSFTDTDVTVSNGSVTTSSFSGSGSGPYTFTVTPTGNGTVTVSLAAGVANDANNTGNLASNSVSVQYNQPVTPAPVVTIPSNGATTNSNPTSVGSAVVGSTVRVYIDGVQVGTDITPNSGGTWIRTFSGTPLTRGTHTVYATAQLPGQQVSAPSPTNTFTVQVPATYTSGTADQPNISRVPAGSTNQEILRVAIVIDGGPDAPLSATSFSFDTPGSSAPSVDIDAARVYYTGTSGTFAATTQFGSTLNSPSGPFTITGNQQLSTGTNYFFLVYDVDANATSGNLLDATMTSLTVGGTARTPSVTDPAGNRQIVNTSRVAGTALRFTGNATAGYVDFSASPTQAPLLNGSYTQAVWIKPAIGTSSTNYYVLGNGTGNSAAPYIYVSGNGRIGAGFGTGSATVNQQTSPNNIPANAWHHVVATYNGSVLLVYLNGELVINASASGTPASTRVNFVGNVAASGSSNFPGDIDEVSQWSRALSQTEVRLLRHLTLDGLETGLVSYLQFNDSGTTTTDGISGAVGTLTGATRVTSTAPVGYGTSFLRSVTAMGNYNFTGTNAAINFTSVSGAPYEVVVTRLEGSPLGTQVIDPAIRSRHARAYWIVDKYSTSNFAATVTYTLDPGLISAGDAAAPSNLKVYKRDSNSDGTFESPISATAANTTASTVTFPVTSFGQNFIATYGSSPLPVELIRFTAERRNNDALLQWATAQELNNDYFEVESSVDGRTFRAIGRVAGHGTSSQPHAYQLIDVNLARYARSVVFYRLRQVDQDGTSTLSSVQTVLVPNEASSLTAVVFPNPAADQLTVRLSRPYTGKAQGWLFDTQGRTVQELNPPLATSPDINLSVAYLPNGVYTLRLVLDGQVIHQQIVVQR</sequence>
<protein>
    <submittedName>
        <fullName evidence="5">T9SS type A sorting domain-containing protein</fullName>
    </submittedName>
</protein>
<dbReference type="Pfam" id="PF19078">
    <property type="entry name" value="Big_12"/>
    <property type="match status" value="1"/>
</dbReference>
<evidence type="ECO:0000259" key="4">
    <source>
        <dbReference type="PROSITE" id="PS50853"/>
    </source>
</evidence>
<evidence type="ECO:0000256" key="2">
    <source>
        <dbReference type="ARBA" id="ARBA00023157"/>
    </source>
</evidence>
<accession>A0A7G7W9N4</accession>
<name>A0A7G7W9N4_9BACT</name>
<dbReference type="Gene3D" id="2.60.120.200">
    <property type="match status" value="1"/>
</dbReference>
<evidence type="ECO:0000313" key="6">
    <source>
        <dbReference type="Proteomes" id="UP000515489"/>
    </source>
</evidence>
<dbReference type="RefSeq" id="WP_185888959.1">
    <property type="nucleotide sequence ID" value="NZ_CP060202.1"/>
</dbReference>
<dbReference type="InterPro" id="IPR036116">
    <property type="entry name" value="FN3_sf"/>
</dbReference>
<dbReference type="Pfam" id="PF18962">
    <property type="entry name" value="Por_Secre_tail"/>
    <property type="match status" value="1"/>
</dbReference>
<dbReference type="Gene3D" id="2.60.40.10">
    <property type="entry name" value="Immunoglobulins"/>
    <property type="match status" value="3"/>
</dbReference>
<keyword evidence="6" id="KW-1185">Reference proteome</keyword>
<feature type="signal peptide" evidence="3">
    <location>
        <begin position="1"/>
        <end position="22"/>
    </location>
</feature>
<dbReference type="KEGG" id="hsk:H4317_04515"/>
<dbReference type="NCBIfam" id="TIGR04183">
    <property type="entry name" value="Por_Secre_tail"/>
    <property type="match status" value="1"/>
</dbReference>
<dbReference type="InterPro" id="IPR013783">
    <property type="entry name" value="Ig-like_fold"/>
</dbReference>
<reference evidence="5 6" key="1">
    <citation type="submission" date="2020-08" db="EMBL/GenBank/DDBJ databases">
        <title>Hymenobacter sp. S2-20-2 genome sequencing.</title>
        <authorList>
            <person name="Jin L."/>
        </authorList>
    </citation>
    <scope>NUCLEOTIDE SEQUENCE [LARGE SCALE GENOMIC DNA]</scope>
    <source>
        <strain evidence="5 6">S2-20-2</strain>
    </source>
</reference>
<dbReference type="Gene3D" id="2.60.40.1290">
    <property type="match status" value="1"/>
</dbReference>
<dbReference type="Proteomes" id="UP000515489">
    <property type="component" value="Chromosome"/>
</dbReference>
<dbReference type="Pfam" id="PF19077">
    <property type="entry name" value="Big_13"/>
    <property type="match status" value="1"/>
</dbReference>